<evidence type="ECO:0008006" key="4">
    <source>
        <dbReference type="Google" id="ProtNLM"/>
    </source>
</evidence>
<dbReference type="RefSeq" id="WP_041880554.1">
    <property type="nucleotide sequence ID" value="NZ_CP157278.1"/>
</dbReference>
<keyword evidence="1" id="KW-0732">Signal</keyword>
<evidence type="ECO:0000313" key="2">
    <source>
        <dbReference type="EMBL" id="KIO77618.1"/>
    </source>
</evidence>
<dbReference type="AlphaFoldDB" id="A0A0D0F7I9"/>
<dbReference type="OrthoDB" id="766451at2"/>
<dbReference type="Proteomes" id="UP000032049">
    <property type="component" value="Unassembled WGS sequence"/>
</dbReference>
<proteinExistence type="predicted"/>
<feature type="signal peptide" evidence="1">
    <location>
        <begin position="1"/>
        <end position="24"/>
    </location>
</feature>
<keyword evidence="3" id="KW-1185">Reference proteome</keyword>
<evidence type="ECO:0000313" key="3">
    <source>
        <dbReference type="Proteomes" id="UP000032049"/>
    </source>
</evidence>
<dbReference type="PROSITE" id="PS51257">
    <property type="entry name" value="PROKAR_LIPOPROTEIN"/>
    <property type="match status" value="1"/>
</dbReference>
<reference evidence="2 3" key="1">
    <citation type="submission" date="2015-01" db="EMBL/GenBank/DDBJ databases">
        <title>Draft genome sequence of Pedobacter sp. NL19 isolated from sludge of an effluent treatment pond in an abandoned uranium mine.</title>
        <authorList>
            <person name="Santos T."/>
            <person name="Caetano T."/>
            <person name="Covas C."/>
            <person name="Cruz A."/>
            <person name="Mendo S."/>
        </authorList>
    </citation>
    <scope>NUCLEOTIDE SEQUENCE [LARGE SCALE GENOMIC DNA]</scope>
    <source>
        <strain evidence="2 3">NL19</strain>
    </source>
</reference>
<accession>A0A0D0F7I9</accession>
<comment type="caution">
    <text evidence="2">The sequence shown here is derived from an EMBL/GenBank/DDBJ whole genome shotgun (WGS) entry which is preliminary data.</text>
</comment>
<organism evidence="2 3">
    <name type="scientific">Pedobacter lusitanus</name>
    <dbReference type="NCBI Taxonomy" id="1503925"/>
    <lineage>
        <taxon>Bacteria</taxon>
        <taxon>Pseudomonadati</taxon>
        <taxon>Bacteroidota</taxon>
        <taxon>Sphingobacteriia</taxon>
        <taxon>Sphingobacteriales</taxon>
        <taxon>Sphingobacteriaceae</taxon>
        <taxon>Pedobacter</taxon>
    </lineage>
</organism>
<gene>
    <name evidence="2" type="ORF">TH53_08190</name>
</gene>
<feature type="chain" id="PRO_5002221797" description="Lipoprotein" evidence="1">
    <location>
        <begin position="25"/>
        <end position="257"/>
    </location>
</feature>
<name>A0A0D0F7I9_9SPHI</name>
<sequence>MKNKLYFSLFAGLLLLSSCQQTNAAKDKTIAVKQDNSHQLQHVNKPDTNTVNAQPFSNKIKIYYNQNQVILNLIPLLPDSSMASWEWKKKERLELLESVRSHNYYIDTTKDYNNISVITPHYFKTQVVDGVWCLALYKIQENNYVVITDDIAGDGNDLKAFELKNQQLTPLKLKDVLGDYLSNFLINNTNKTCKDSFEKGDYRFDYNFGHKNQLIVSSAYITKKENEQCLKGNSLTFVFNGKLKKFEPGKATWNNTY</sequence>
<dbReference type="EMBL" id="JXRA01000031">
    <property type="protein sequence ID" value="KIO77618.1"/>
    <property type="molecule type" value="Genomic_DNA"/>
</dbReference>
<evidence type="ECO:0000256" key="1">
    <source>
        <dbReference type="SAM" id="SignalP"/>
    </source>
</evidence>
<protein>
    <recommendedName>
        <fullName evidence="4">Lipoprotein</fullName>
    </recommendedName>
</protein>